<protein>
    <submittedName>
        <fullName evidence="10">ABC transporter permease</fullName>
    </submittedName>
</protein>
<feature type="domain" description="ABC transmembrane type-1" evidence="9">
    <location>
        <begin position="96"/>
        <end position="328"/>
    </location>
</feature>
<dbReference type="PANTHER" id="PTHR43163">
    <property type="entry name" value="DIPEPTIDE TRANSPORT SYSTEM PERMEASE PROTEIN DPPB-RELATED"/>
    <property type="match status" value="1"/>
</dbReference>
<feature type="transmembrane region" description="Helical" evidence="8">
    <location>
        <begin position="9"/>
        <end position="26"/>
    </location>
</feature>
<comment type="similarity">
    <text evidence="7">Belongs to the binding-protein-dependent transport system permease family. OppBC subfamily.</text>
</comment>
<dbReference type="Pfam" id="PF00528">
    <property type="entry name" value="BPD_transp_1"/>
    <property type="match status" value="1"/>
</dbReference>
<dbReference type="OrthoDB" id="9805855at2"/>
<dbReference type="RefSeq" id="WP_121854159.1">
    <property type="nucleotide sequence ID" value="NZ_CP037952.1"/>
</dbReference>
<evidence type="ECO:0000256" key="1">
    <source>
        <dbReference type="ARBA" id="ARBA00004651"/>
    </source>
</evidence>
<evidence type="ECO:0000256" key="2">
    <source>
        <dbReference type="ARBA" id="ARBA00022448"/>
    </source>
</evidence>
<dbReference type="InterPro" id="IPR000515">
    <property type="entry name" value="MetI-like"/>
</dbReference>
<evidence type="ECO:0000256" key="3">
    <source>
        <dbReference type="ARBA" id="ARBA00022475"/>
    </source>
</evidence>
<keyword evidence="4 8" id="KW-0812">Transmembrane</keyword>
<evidence type="ECO:0000256" key="4">
    <source>
        <dbReference type="ARBA" id="ARBA00022692"/>
    </source>
</evidence>
<accession>A0A3A6U4N5</accession>
<comment type="caution">
    <text evidence="10">The sequence shown here is derived from an EMBL/GenBank/DDBJ whole genome shotgun (WGS) entry which is preliminary data.</text>
</comment>
<feature type="transmembrane region" description="Helical" evidence="8">
    <location>
        <begin position="205"/>
        <end position="224"/>
    </location>
</feature>
<evidence type="ECO:0000256" key="5">
    <source>
        <dbReference type="ARBA" id="ARBA00022989"/>
    </source>
</evidence>
<evidence type="ECO:0000256" key="6">
    <source>
        <dbReference type="ARBA" id="ARBA00023136"/>
    </source>
</evidence>
<keyword evidence="6 8" id="KW-0472">Membrane</keyword>
<keyword evidence="11" id="KW-1185">Reference proteome</keyword>
<feature type="transmembrane region" description="Helical" evidence="8">
    <location>
        <begin position="306"/>
        <end position="327"/>
    </location>
</feature>
<sequence length="343" mass="37907">MAWYLLRRLNLFIATSLVMLAVLFYATNLFPTDQVVALSGVINPNSADKLHIVHSYHLDSNIFSQFYAYITHRLSGDFGLSITSQQPVSQELINVLPASFELSIIAGLLASIIGVPIGVLASFNQHKMTQNIIISATLSGYSVPVFWLGLMLAHWFGVQRDWLPISGQINLLYDIKPITGFLIIDSFLASDKYGMAAFYDTLQHIVLPAITLCVLPLTVVIRMTRSAMIEVMSQTYIRAAEARGLHTGQIVLRHALPNALIPILKQLGVMLGSFASYAILVEVSFAWPGVGYWLVSGIYQRDYTVIQGGVCTVALLIIFLNILIDVLHTASNPITKKEFYGTN</sequence>
<dbReference type="SUPFAM" id="SSF161098">
    <property type="entry name" value="MetI-like"/>
    <property type="match status" value="1"/>
</dbReference>
<dbReference type="GO" id="GO:0071916">
    <property type="term" value="F:dipeptide transmembrane transporter activity"/>
    <property type="evidence" value="ECO:0007669"/>
    <property type="project" value="TreeGrafter"/>
</dbReference>
<evidence type="ECO:0000313" key="11">
    <source>
        <dbReference type="Proteomes" id="UP000273022"/>
    </source>
</evidence>
<comment type="subcellular location">
    <subcellularLocation>
        <location evidence="1 8">Cell membrane</location>
        <topology evidence="1 8">Multi-pass membrane protein</topology>
    </subcellularLocation>
</comment>
<name>A0A3A6U4N5_9GAMM</name>
<dbReference type="GO" id="GO:0005886">
    <property type="term" value="C:plasma membrane"/>
    <property type="evidence" value="ECO:0007669"/>
    <property type="project" value="UniProtKB-SubCell"/>
</dbReference>
<reference evidence="10 11" key="1">
    <citation type="submission" date="2018-09" db="EMBL/GenBank/DDBJ databases">
        <title>Phylogeny of the Shewanellaceae, and recommendation for two new genera, Pseudoshewanella and Parashewanella.</title>
        <authorList>
            <person name="Wang G."/>
        </authorList>
    </citation>
    <scope>NUCLEOTIDE SEQUENCE [LARGE SCALE GENOMIC DNA]</scope>
    <source>
        <strain evidence="10 11">KCTC 22492</strain>
    </source>
</reference>
<dbReference type="PROSITE" id="PS50928">
    <property type="entry name" value="ABC_TM1"/>
    <property type="match status" value="1"/>
</dbReference>
<dbReference type="AlphaFoldDB" id="A0A3A6U4N5"/>
<feature type="transmembrane region" description="Helical" evidence="8">
    <location>
        <begin position="133"/>
        <end position="156"/>
    </location>
</feature>
<evidence type="ECO:0000256" key="8">
    <source>
        <dbReference type="RuleBase" id="RU363032"/>
    </source>
</evidence>
<organism evidence="10 11">
    <name type="scientific">Parashewanella spongiae</name>
    <dbReference type="NCBI Taxonomy" id="342950"/>
    <lineage>
        <taxon>Bacteria</taxon>
        <taxon>Pseudomonadati</taxon>
        <taxon>Pseudomonadota</taxon>
        <taxon>Gammaproteobacteria</taxon>
        <taxon>Alteromonadales</taxon>
        <taxon>Shewanellaceae</taxon>
        <taxon>Parashewanella</taxon>
    </lineage>
</organism>
<dbReference type="EMBL" id="QYYH01000087">
    <property type="protein sequence ID" value="RJY11120.1"/>
    <property type="molecule type" value="Genomic_DNA"/>
</dbReference>
<feature type="transmembrane region" description="Helical" evidence="8">
    <location>
        <begin position="274"/>
        <end position="294"/>
    </location>
</feature>
<keyword evidence="2 8" id="KW-0813">Transport</keyword>
<evidence type="ECO:0000259" key="9">
    <source>
        <dbReference type="PROSITE" id="PS50928"/>
    </source>
</evidence>
<dbReference type="PANTHER" id="PTHR43163:SF6">
    <property type="entry name" value="DIPEPTIDE TRANSPORT SYSTEM PERMEASE PROTEIN DPPB-RELATED"/>
    <property type="match status" value="1"/>
</dbReference>
<keyword evidence="3" id="KW-1003">Cell membrane</keyword>
<feature type="transmembrane region" description="Helical" evidence="8">
    <location>
        <begin position="102"/>
        <end position="121"/>
    </location>
</feature>
<keyword evidence="5 8" id="KW-1133">Transmembrane helix</keyword>
<evidence type="ECO:0000256" key="7">
    <source>
        <dbReference type="ARBA" id="ARBA00024202"/>
    </source>
</evidence>
<dbReference type="Gene3D" id="1.10.3720.10">
    <property type="entry name" value="MetI-like"/>
    <property type="match status" value="1"/>
</dbReference>
<dbReference type="Proteomes" id="UP000273022">
    <property type="component" value="Unassembled WGS sequence"/>
</dbReference>
<dbReference type="InterPro" id="IPR035906">
    <property type="entry name" value="MetI-like_sf"/>
</dbReference>
<gene>
    <name evidence="10" type="ORF">D5R81_13465</name>
</gene>
<proteinExistence type="inferred from homology"/>
<dbReference type="CDD" id="cd06261">
    <property type="entry name" value="TM_PBP2"/>
    <property type="match status" value="1"/>
</dbReference>
<evidence type="ECO:0000313" key="10">
    <source>
        <dbReference type="EMBL" id="RJY11120.1"/>
    </source>
</evidence>